<dbReference type="Gene3D" id="1.10.150.130">
    <property type="match status" value="1"/>
</dbReference>
<dbReference type="PANTHER" id="PTHR30349">
    <property type="entry name" value="PHAGE INTEGRASE-RELATED"/>
    <property type="match status" value="1"/>
</dbReference>
<comment type="similarity">
    <text evidence="1">Belongs to the 'phage' integrase family.</text>
</comment>
<dbReference type="CDD" id="cd01184">
    <property type="entry name" value="INT_C_like_1"/>
    <property type="match status" value="1"/>
</dbReference>
<evidence type="ECO:0000256" key="4">
    <source>
        <dbReference type="ARBA" id="ARBA00023172"/>
    </source>
</evidence>
<dbReference type="RefSeq" id="WP_171321159.1">
    <property type="nucleotide sequence ID" value="NZ_VTXO01000002.1"/>
</dbReference>
<keyword evidence="2" id="KW-0229">DNA integration</keyword>
<dbReference type="PANTHER" id="PTHR30349:SF41">
    <property type="entry name" value="INTEGRASE_RECOMBINASE PROTEIN MJ0367-RELATED"/>
    <property type="match status" value="1"/>
</dbReference>
<dbReference type="InterPro" id="IPR013762">
    <property type="entry name" value="Integrase-like_cat_sf"/>
</dbReference>
<accession>A0AAE5GPH3</accession>
<dbReference type="InterPro" id="IPR010998">
    <property type="entry name" value="Integrase_recombinase_N"/>
</dbReference>
<dbReference type="Proteomes" id="UP000572722">
    <property type="component" value="Unassembled WGS sequence"/>
</dbReference>
<evidence type="ECO:0000256" key="6">
    <source>
        <dbReference type="SAM" id="MobiDB-lite"/>
    </source>
</evidence>
<comment type="caution">
    <text evidence="8">The sequence shown here is derived from an EMBL/GenBank/DDBJ whole genome shotgun (WGS) entry which is preliminary data.</text>
</comment>
<feature type="domain" description="Tyr recombinase" evidence="7">
    <location>
        <begin position="467"/>
        <end position="670"/>
    </location>
</feature>
<feature type="coiled-coil region" evidence="5">
    <location>
        <begin position="301"/>
        <end position="336"/>
    </location>
</feature>
<dbReference type="PROSITE" id="PS51898">
    <property type="entry name" value="TYR_RECOMBINASE"/>
    <property type="match status" value="1"/>
</dbReference>
<dbReference type="AlphaFoldDB" id="A0AAE5GPH3"/>
<keyword evidence="5" id="KW-0175">Coiled coil</keyword>
<evidence type="ECO:0000313" key="8">
    <source>
        <dbReference type="EMBL" id="NOI80558.1"/>
    </source>
</evidence>
<dbReference type="GO" id="GO:0003677">
    <property type="term" value="F:DNA binding"/>
    <property type="evidence" value="ECO:0007669"/>
    <property type="project" value="UniProtKB-KW"/>
</dbReference>
<dbReference type="Pfam" id="PF00589">
    <property type="entry name" value="Phage_integrase"/>
    <property type="match status" value="1"/>
</dbReference>
<protein>
    <submittedName>
        <fullName evidence="8">Site-specific integrase</fullName>
    </submittedName>
</protein>
<evidence type="ECO:0000256" key="2">
    <source>
        <dbReference type="ARBA" id="ARBA00022908"/>
    </source>
</evidence>
<keyword evidence="3" id="KW-0238">DNA-binding</keyword>
<dbReference type="Gene3D" id="1.10.443.10">
    <property type="entry name" value="Intergrase catalytic core"/>
    <property type="match status" value="1"/>
</dbReference>
<dbReference type="InterPro" id="IPR050090">
    <property type="entry name" value="Tyrosine_recombinase_XerCD"/>
</dbReference>
<evidence type="ECO:0000313" key="9">
    <source>
        <dbReference type="Proteomes" id="UP000572722"/>
    </source>
</evidence>
<feature type="compositionally biased region" description="Polar residues" evidence="6">
    <location>
        <begin position="259"/>
        <end position="277"/>
    </location>
</feature>
<dbReference type="EMBL" id="VTXO01000002">
    <property type="protein sequence ID" value="NOI80558.1"/>
    <property type="molecule type" value="Genomic_DNA"/>
</dbReference>
<organism evidence="8 9">
    <name type="scientific">Vibrio tubiashii</name>
    <dbReference type="NCBI Taxonomy" id="29498"/>
    <lineage>
        <taxon>Bacteria</taxon>
        <taxon>Pseudomonadati</taxon>
        <taxon>Pseudomonadota</taxon>
        <taxon>Gammaproteobacteria</taxon>
        <taxon>Vibrionales</taxon>
        <taxon>Vibrionaceae</taxon>
        <taxon>Vibrio</taxon>
        <taxon>Vibrio oreintalis group</taxon>
    </lineage>
</organism>
<keyword evidence="4" id="KW-0233">DNA recombination</keyword>
<evidence type="ECO:0000259" key="7">
    <source>
        <dbReference type="PROSITE" id="PS51898"/>
    </source>
</evidence>
<dbReference type="GO" id="GO:0006310">
    <property type="term" value="P:DNA recombination"/>
    <property type="evidence" value="ECO:0007669"/>
    <property type="project" value="UniProtKB-KW"/>
</dbReference>
<feature type="region of interest" description="Disordered" evidence="6">
    <location>
        <begin position="251"/>
        <end position="283"/>
    </location>
</feature>
<reference evidence="8 9" key="1">
    <citation type="submission" date="2019-08" db="EMBL/GenBank/DDBJ databases">
        <title>Draft genome sequencing and comparative genomics of hatchery-associated Vibrios.</title>
        <authorList>
            <person name="Kehlet-Delgado H."/>
            <person name="Mueller R.S."/>
        </authorList>
    </citation>
    <scope>NUCLEOTIDE SEQUENCE [LARGE SCALE GENOMIC DNA]</scope>
    <source>
        <strain evidence="8 9">01-65-5-1</strain>
    </source>
</reference>
<dbReference type="InterPro" id="IPR002104">
    <property type="entry name" value="Integrase_catalytic"/>
</dbReference>
<evidence type="ECO:0000256" key="3">
    <source>
        <dbReference type="ARBA" id="ARBA00023125"/>
    </source>
</evidence>
<sequence length="691" mass="79603">MRYLTLKPNGKWQFRFQIPYQFRQHFNNRREVKKTLHVSSKQEAYLLGIKHELAIKQFMSEVMLGGYVHDFDEARARSLVSNVANKGIQQINEVTQKVSNDAVFSAALRQARATQDILGGAEAVSGQFTLDLSMSGALRVLQLIYPDEQTPRQKAQALIEQGIVFDSAAKNSAAFDLLFNKLVLVFKCLIDARLAFETLKFEQLAFIVTRIQFLSEHENLVSIEQVQQAHQTFFVDSPRAKLKRQQVANLRNRKKNDVTNHTPRSTSSTEDINQTHIPQELSREVVPSEDEVDSSCHRQEISELTKQVAALTDVLVEKEESKIVNAYELIEEYYREAILKKKADLRGKKETEKDFDHINATKKKFLDVVDVIGKEDVATWTSKDGYQALVELGKLPHVRNNDQRFKNLLARERIELNKTVQYPLIDTADRYIQAASTVLNWAEKKDYIKSNLLKGVAKPKKGKQEVDDAEPFTLDDIRTILSFKSFILGKGNRNTKKKKMLHYQYWFVLLMMATGARPSEIAQLQIKDIKEKDGILCFEINDEEETKRMKTGSAKRYVPVHSHLFTLGFDLMLKDREPSEFLFDELEDTNHTSRYGAVYDWFSYNFTKPMGLTKQKKSPYSFRHWFIDCFKQAGTSDHVCGEIVGHVNKNITYRVYGSRVNLKLLKEEIEKIDLEEITKGVVPFQGRIAYS</sequence>
<evidence type="ECO:0000256" key="5">
    <source>
        <dbReference type="SAM" id="Coils"/>
    </source>
</evidence>
<dbReference type="GO" id="GO:0015074">
    <property type="term" value="P:DNA integration"/>
    <property type="evidence" value="ECO:0007669"/>
    <property type="project" value="UniProtKB-KW"/>
</dbReference>
<dbReference type="InterPro" id="IPR011010">
    <property type="entry name" value="DNA_brk_join_enz"/>
</dbReference>
<evidence type="ECO:0000256" key="1">
    <source>
        <dbReference type="ARBA" id="ARBA00008857"/>
    </source>
</evidence>
<proteinExistence type="inferred from homology"/>
<dbReference type="SUPFAM" id="SSF56349">
    <property type="entry name" value="DNA breaking-rejoining enzymes"/>
    <property type="match status" value="1"/>
</dbReference>
<gene>
    <name evidence="8" type="ORF">F0237_07775</name>
</gene>
<name>A0AAE5GPH3_9VIBR</name>